<evidence type="ECO:0000256" key="1">
    <source>
        <dbReference type="ARBA" id="ARBA00022884"/>
    </source>
</evidence>
<feature type="domain" description="RRM" evidence="4">
    <location>
        <begin position="550"/>
        <end position="633"/>
    </location>
</feature>
<dbReference type="Pfam" id="PF00076">
    <property type="entry name" value="RRM_1"/>
    <property type="match status" value="3"/>
</dbReference>
<dbReference type="InterPro" id="IPR035979">
    <property type="entry name" value="RBD_domain_sf"/>
</dbReference>
<evidence type="ECO:0000313" key="5">
    <source>
        <dbReference type="EMBL" id="CAA2964808.1"/>
    </source>
</evidence>
<feature type="compositionally biased region" description="Polar residues" evidence="3">
    <location>
        <begin position="333"/>
        <end position="345"/>
    </location>
</feature>
<reference evidence="5 6" key="1">
    <citation type="submission" date="2019-12" db="EMBL/GenBank/DDBJ databases">
        <authorList>
            <person name="Alioto T."/>
            <person name="Alioto T."/>
            <person name="Gomez Garrido J."/>
        </authorList>
    </citation>
    <scope>NUCLEOTIDE SEQUENCE [LARGE SCALE GENOMIC DNA]</scope>
</reference>
<feature type="region of interest" description="Disordered" evidence="3">
    <location>
        <begin position="320"/>
        <end position="357"/>
    </location>
</feature>
<feature type="domain" description="RRM" evidence="4">
    <location>
        <begin position="245"/>
        <end position="323"/>
    </location>
</feature>
<dbReference type="SMART" id="SM00360">
    <property type="entry name" value="RRM"/>
    <property type="match status" value="4"/>
</dbReference>
<comment type="caution">
    <text evidence="5">The sequence shown here is derived from an EMBL/GenBank/DDBJ whole genome shotgun (WGS) entry which is preliminary data.</text>
</comment>
<dbReference type="Gramene" id="OE9A115196T1">
    <property type="protein sequence ID" value="OE9A115196C1"/>
    <property type="gene ID" value="OE9A115196"/>
</dbReference>
<dbReference type="InterPro" id="IPR012677">
    <property type="entry name" value="Nucleotide-bd_a/b_plait_sf"/>
</dbReference>
<sequence>MRTRDGKSRQFGFVGYRTEQEAEEAIKYFDKSFMDTRRITCEIAWKVGDPEIPRPWSRYSLKKQESSSVEEKIVTGSKCSKVTTAKGEIKKGKKDDGNDDPKFQEFLQVMQPRIKSKLWANDAPVAPSLEQGKEASNKKRQVKGSHGKLDELSVEFKGTRVRKNILSENQEAVKVDSSVHNEVVSDMDYFRSRVKKQWSDSESMDDDAEVEPEDGSFEKYSNKIFNSALPSSSIKDEKEGNTETGSLFVCNLPYTATEEELEEHFSKFGDISEVHLVVDKDTKDFKGSAYVVYLLPESAARALEKLNYSSFQGRLLHLRRPKKKNPSDKQEINKSTQQLSKTFKQQRNEERKASETSGNMRGWNSFFMRTDTVVENIARKFGVSKSELLDREADDPAVRVALGETKVIAETKKALSNAGINVALLESASWKTDGLDRSSRVILVKNLPYGSSKCELADMFRKFGNLEKVIFVEPADAFASFKGLHCMCYKGALLYLELVPDYVLSQNPISVDDSNSNVIVDELDSNKVLLDQQVEDITDVDVDPDRIESRTLHVKNLNFKTSDENLKRHFTERMKEGRILSVRINKHPKNGKNISRGFGFIEFDSVDTAVKVLRDLQKTDLDGHAVTLQLCHAKIDEHQHKKVDSDKSSTKLIIRNVAFEATKKDLRQLFSPFGQIKSLRLPKRLGNCNHKGFAFVECVTKQEVQNALQALSNTHLYGRHLVLERAKEGESLEELRARIAAQFSDSA</sequence>
<name>A0A8S0QBP6_OLEEU</name>
<dbReference type="OrthoDB" id="439639at2759"/>
<dbReference type="PROSITE" id="PS50102">
    <property type="entry name" value="RRM"/>
    <property type="match status" value="3"/>
</dbReference>
<dbReference type="AlphaFoldDB" id="A0A8S0QBP6"/>
<dbReference type="SMART" id="SM00361">
    <property type="entry name" value="RRM_1"/>
    <property type="match status" value="1"/>
</dbReference>
<evidence type="ECO:0000256" key="3">
    <source>
        <dbReference type="SAM" id="MobiDB-lite"/>
    </source>
</evidence>
<dbReference type="Proteomes" id="UP000594638">
    <property type="component" value="Unassembled WGS sequence"/>
</dbReference>
<evidence type="ECO:0000259" key="4">
    <source>
        <dbReference type="PROSITE" id="PS50102"/>
    </source>
</evidence>
<dbReference type="CDD" id="cd12320">
    <property type="entry name" value="RRM6_RBM19_RRM5_MRD1"/>
    <property type="match status" value="1"/>
</dbReference>
<evidence type="ECO:0000313" key="6">
    <source>
        <dbReference type="Proteomes" id="UP000594638"/>
    </source>
</evidence>
<organism evidence="5 6">
    <name type="scientific">Olea europaea subsp. europaea</name>
    <dbReference type="NCBI Taxonomy" id="158383"/>
    <lineage>
        <taxon>Eukaryota</taxon>
        <taxon>Viridiplantae</taxon>
        <taxon>Streptophyta</taxon>
        <taxon>Embryophyta</taxon>
        <taxon>Tracheophyta</taxon>
        <taxon>Spermatophyta</taxon>
        <taxon>Magnoliopsida</taxon>
        <taxon>eudicotyledons</taxon>
        <taxon>Gunneridae</taxon>
        <taxon>Pentapetalae</taxon>
        <taxon>asterids</taxon>
        <taxon>lamiids</taxon>
        <taxon>Lamiales</taxon>
        <taxon>Oleaceae</taxon>
        <taxon>Oleeae</taxon>
        <taxon>Olea</taxon>
    </lineage>
</organism>
<dbReference type="GO" id="GO:0003723">
    <property type="term" value="F:RNA binding"/>
    <property type="evidence" value="ECO:0007669"/>
    <property type="project" value="UniProtKB-UniRule"/>
</dbReference>
<dbReference type="SUPFAM" id="SSF54928">
    <property type="entry name" value="RNA-binding domain, RBD"/>
    <property type="match status" value="4"/>
</dbReference>
<dbReference type="InterPro" id="IPR003954">
    <property type="entry name" value="RRM_euk-type"/>
</dbReference>
<feature type="domain" description="RRM" evidence="4">
    <location>
        <begin position="650"/>
        <end position="728"/>
    </location>
</feature>
<dbReference type="PANTHER" id="PTHR10352">
    <property type="entry name" value="EUKARYOTIC TRANSLATION INITIATION FACTOR 3 SUBUNIT G"/>
    <property type="match status" value="1"/>
</dbReference>
<protein>
    <submittedName>
        <fullName evidence="5">Multiple RNA-binding domain-containing 1 isoform X1</fullName>
    </submittedName>
</protein>
<dbReference type="InterPro" id="IPR000504">
    <property type="entry name" value="RRM_dom"/>
</dbReference>
<evidence type="ECO:0000256" key="2">
    <source>
        <dbReference type="PROSITE-ProRule" id="PRU00176"/>
    </source>
</evidence>
<keyword evidence="1 2" id="KW-0694">RNA-binding</keyword>
<keyword evidence="6" id="KW-1185">Reference proteome</keyword>
<proteinExistence type="predicted"/>
<dbReference type="EMBL" id="CACTIH010001829">
    <property type="protein sequence ID" value="CAA2964808.1"/>
    <property type="molecule type" value="Genomic_DNA"/>
</dbReference>
<feature type="region of interest" description="Disordered" evidence="3">
    <location>
        <begin position="125"/>
        <end position="147"/>
    </location>
</feature>
<accession>A0A8S0QBP6</accession>
<dbReference type="FunFam" id="3.30.70.330:FF:000994">
    <property type="entry name" value="RNA-binding (RRM/RBD/RNP motifs) family protein"/>
    <property type="match status" value="1"/>
</dbReference>
<gene>
    <name evidence="5" type="ORF">OLEA9_A115196</name>
</gene>
<dbReference type="Gene3D" id="3.30.70.330">
    <property type="match status" value="5"/>
</dbReference>